<sequence length="223" mass="24806">FEYILSDEWVLSDNPDQDVKKALVNAFTTFKPQKGDKFVSAGSDWSFDVAGSVAALYKGERVLVTACYDLIPLIYPEFTPGPEFYEQFNKHYTEIAISGAAVFSISENSKKDLLNFWEAKGLAKTAPAVEVIPLAGLDQKNESLPKLKANDLGTLSNIKNSGDYIIFVSTLEPRKNHQMALDLWHELYQARGEQCPTLLIVGMRGWGVDCLIEQMTKMSATKG</sequence>
<dbReference type="RefSeq" id="WP_310866019.1">
    <property type="nucleotide sequence ID" value="NZ_JAVLSF010000232.1"/>
</dbReference>
<evidence type="ECO:0008006" key="4">
    <source>
        <dbReference type="Google" id="ProtNLM"/>
    </source>
</evidence>
<evidence type="ECO:0000313" key="3">
    <source>
        <dbReference type="Proteomes" id="UP001268610"/>
    </source>
</evidence>
<accession>A0AAJ2GXV5</accession>
<feature type="non-terminal residue" evidence="2">
    <location>
        <position position="223"/>
    </location>
</feature>
<dbReference type="Proteomes" id="UP001268610">
    <property type="component" value="Unassembled WGS sequence"/>
</dbReference>
<evidence type="ECO:0000313" key="2">
    <source>
        <dbReference type="EMBL" id="MDR9777845.1"/>
    </source>
</evidence>
<keyword evidence="1" id="KW-0808">Transferase</keyword>
<gene>
    <name evidence="2" type="ORF">RJJ65_35510</name>
</gene>
<dbReference type="EMBL" id="JAVLSF010000232">
    <property type="protein sequence ID" value="MDR9777845.1"/>
    <property type="molecule type" value="Genomic_DNA"/>
</dbReference>
<name>A0AAJ2GXV5_9HYPH</name>
<dbReference type="PANTHER" id="PTHR46401:SF2">
    <property type="entry name" value="GLYCOSYLTRANSFERASE WBBK-RELATED"/>
    <property type="match status" value="1"/>
</dbReference>
<protein>
    <recommendedName>
        <fullName evidence="4">Glycosyl transferase</fullName>
    </recommendedName>
</protein>
<organism evidence="2 3">
    <name type="scientific">Rhizobium hidalgonense</name>
    <dbReference type="NCBI Taxonomy" id="1538159"/>
    <lineage>
        <taxon>Bacteria</taxon>
        <taxon>Pseudomonadati</taxon>
        <taxon>Pseudomonadota</taxon>
        <taxon>Alphaproteobacteria</taxon>
        <taxon>Hyphomicrobiales</taxon>
        <taxon>Rhizobiaceae</taxon>
        <taxon>Rhizobium/Agrobacterium group</taxon>
        <taxon>Rhizobium</taxon>
    </lineage>
</organism>
<comment type="caution">
    <text evidence="2">The sequence shown here is derived from an EMBL/GenBank/DDBJ whole genome shotgun (WGS) entry which is preliminary data.</text>
</comment>
<dbReference type="AlphaFoldDB" id="A0AAJ2GXV5"/>
<dbReference type="Gene3D" id="3.40.50.2000">
    <property type="entry name" value="Glycogen Phosphorylase B"/>
    <property type="match status" value="1"/>
</dbReference>
<evidence type="ECO:0000256" key="1">
    <source>
        <dbReference type="ARBA" id="ARBA00022679"/>
    </source>
</evidence>
<proteinExistence type="predicted"/>
<feature type="non-terminal residue" evidence="2">
    <location>
        <position position="1"/>
    </location>
</feature>
<reference evidence="2" key="1">
    <citation type="submission" date="2023-04" db="EMBL/GenBank/DDBJ databases">
        <title>Genomic characterization of faba bean (Vicia faba) microsymbionts in Mexican soils.</title>
        <authorList>
            <person name="Rivera Orduna F.N."/>
            <person name="Guevara-Luna J."/>
            <person name="Yan J."/>
            <person name="Arroyo-Herrera I."/>
            <person name="Li Y."/>
            <person name="Vasquez-Murrieta M.S."/>
            <person name="Wang E.T."/>
        </authorList>
    </citation>
    <scope>NUCLEOTIDE SEQUENCE</scope>
    <source>
        <strain evidence="2">CH26</strain>
    </source>
</reference>
<dbReference type="PANTHER" id="PTHR46401">
    <property type="entry name" value="GLYCOSYLTRANSFERASE WBBK-RELATED"/>
    <property type="match status" value="1"/>
</dbReference>
<dbReference type="SUPFAM" id="SSF53756">
    <property type="entry name" value="UDP-Glycosyltransferase/glycogen phosphorylase"/>
    <property type="match status" value="1"/>
</dbReference>
<dbReference type="GO" id="GO:0016757">
    <property type="term" value="F:glycosyltransferase activity"/>
    <property type="evidence" value="ECO:0007669"/>
    <property type="project" value="TreeGrafter"/>
</dbReference>